<dbReference type="PANTHER" id="PTHR19359">
    <property type="entry name" value="CYTOCHROME B5"/>
    <property type="match status" value="1"/>
</dbReference>
<dbReference type="PROSITE" id="PS50255">
    <property type="entry name" value="CYTOCHROME_B5_2"/>
    <property type="match status" value="1"/>
</dbReference>
<evidence type="ECO:0000256" key="6">
    <source>
        <dbReference type="SAM" id="MobiDB-lite"/>
    </source>
</evidence>
<evidence type="ECO:0000256" key="3">
    <source>
        <dbReference type="ARBA" id="ARBA00023004"/>
    </source>
</evidence>
<evidence type="ECO:0000256" key="5">
    <source>
        <dbReference type="RuleBase" id="RU362121"/>
    </source>
</evidence>
<dbReference type="InterPro" id="IPR001199">
    <property type="entry name" value="Cyt_B5-like_heme/steroid-bd"/>
</dbReference>
<name>A0ABP0MA63_9DINO</name>
<dbReference type="Pfam" id="PF00173">
    <property type="entry name" value="Cyt-b5"/>
    <property type="match status" value="1"/>
</dbReference>
<protein>
    <submittedName>
        <fullName evidence="8">Cytochrome b5 isoform A (AtCb5-A) (Cytochrome b5 isoform D) (AtCb5-D)</fullName>
    </submittedName>
</protein>
<accession>A0ABP0MA63</accession>
<feature type="region of interest" description="Disordered" evidence="6">
    <location>
        <begin position="224"/>
        <end position="263"/>
    </location>
</feature>
<dbReference type="Gene3D" id="3.10.120.10">
    <property type="entry name" value="Cytochrome b5-like heme/steroid binding domain"/>
    <property type="match status" value="1"/>
</dbReference>
<dbReference type="InterPro" id="IPR050668">
    <property type="entry name" value="Cytochrome_b5"/>
</dbReference>
<sequence>MGNACPHRAGAKAEASITAADVRANGWLVIFGKVYNVKDYMVKHPGGQDILLGVLGGDATVEFETMRHSQLAQKQLEQLFVGRYAAPAEPGESMAESQARERVTLLGDEGVGWRLTGGRASSRDGISESDPQWWDVKGRGFLPAADPVKDGTTRLAGCGGMLVLGSTLMASRCSALLMCHRMGSSGSQELPRPWDCLGQLTEFIPSFAVQARFRELAETELRPRLPSSYKERPTGERPITLSHAEGKYNGRQRLKQWKTHPTN</sequence>
<feature type="compositionally biased region" description="Basic and acidic residues" evidence="6">
    <location>
        <begin position="224"/>
        <end position="235"/>
    </location>
</feature>
<dbReference type="EMBL" id="CAXAMM010020668">
    <property type="protein sequence ID" value="CAK9048402.1"/>
    <property type="molecule type" value="Genomic_DNA"/>
</dbReference>
<dbReference type="PRINTS" id="PR00363">
    <property type="entry name" value="CYTOCHROMEB5"/>
</dbReference>
<evidence type="ECO:0000313" key="9">
    <source>
        <dbReference type="Proteomes" id="UP001642464"/>
    </source>
</evidence>
<keyword evidence="1 5" id="KW-0349">Heme</keyword>
<dbReference type="PROSITE" id="PS00191">
    <property type="entry name" value="CYTOCHROME_B5_1"/>
    <property type="match status" value="1"/>
</dbReference>
<dbReference type="SUPFAM" id="SSF55856">
    <property type="entry name" value="Cytochrome b5-like heme/steroid binding domain"/>
    <property type="match status" value="1"/>
</dbReference>
<evidence type="ECO:0000256" key="4">
    <source>
        <dbReference type="ARBA" id="ARBA00038168"/>
    </source>
</evidence>
<proteinExistence type="inferred from homology"/>
<keyword evidence="9" id="KW-1185">Reference proteome</keyword>
<comment type="similarity">
    <text evidence="4 5">Belongs to the cytochrome b5 family.</text>
</comment>
<organism evidence="8 9">
    <name type="scientific">Durusdinium trenchii</name>
    <dbReference type="NCBI Taxonomy" id="1381693"/>
    <lineage>
        <taxon>Eukaryota</taxon>
        <taxon>Sar</taxon>
        <taxon>Alveolata</taxon>
        <taxon>Dinophyceae</taxon>
        <taxon>Suessiales</taxon>
        <taxon>Symbiodiniaceae</taxon>
        <taxon>Durusdinium</taxon>
    </lineage>
</organism>
<comment type="caution">
    <text evidence="8">The sequence shown here is derived from an EMBL/GenBank/DDBJ whole genome shotgun (WGS) entry which is preliminary data.</text>
</comment>
<evidence type="ECO:0000313" key="8">
    <source>
        <dbReference type="EMBL" id="CAK9048402.1"/>
    </source>
</evidence>
<evidence type="ECO:0000256" key="2">
    <source>
        <dbReference type="ARBA" id="ARBA00022723"/>
    </source>
</evidence>
<feature type="domain" description="Cytochrome b5 heme-binding" evidence="7">
    <location>
        <begin position="27"/>
        <end position="85"/>
    </location>
</feature>
<keyword evidence="2 5" id="KW-0479">Metal-binding</keyword>
<gene>
    <name evidence="8" type="ORF">SCF082_LOCUS26967</name>
</gene>
<evidence type="ECO:0000256" key="1">
    <source>
        <dbReference type="ARBA" id="ARBA00022617"/>
    </source>
</evidence>
<evidence type="ECO:0000259" key="7">
    <source>
        <dbReference type="PROSITE" id="PS50255"/>
    </source>
</evidence>
<dbReference type="SMART" id="SM01117">
    <property type="entry name" value="Cyt-b5"/>
    <property type="match status" value="1"/>
</dbReference>
<dbReference type="Proteomes" id="UP001642464">
    <property type="component" value="Unassembled WGS sequence"/>
</dbReference>
<feature type="compositionally biased region" description="Basic residues" evidence="6">
    <location>
        <begin position="250"/>
        <end position="263"/>
    </location>
</feature>
<dbReference type="InterPro" id="IPR018506">
    <property type="entry name" value="Cyt_B5_heme-BS"/>
</dbReference>
<reference evidence="8 9" key="1">
    <citation type="submission" date="2024-02" db="EMBL/GenBank/DDBJ databases">
        <authorList>
            <person name="Chen Y."/>
            <person name="Shah S."/>
            <person name="Dougan E. K."/>
            <person name="Thang M."/>
            <person name="Chan C."/>
        </authorList>
    </citation>
    <scope>NUCLEOTIDE SEQUENCE [LARGE SCALE GENOMIC DNA]</scope>
</reference>
<dbReference type="InterPro" id="IPR036400">
    <property type="entry name" value="Cyt_B5-like_heme/steroid_sf"/>
</dbReference>
<keyword evidence="3 5" id="KW-0408">Iron</keyword>